<dbReference type="Pfam" id="PF07873">
    <property type="entry name" value="YabP"/>
    <property type="match status" value="1"/>
</dbReference>
<dbReference type="InterPro" id="IPR038705">
    <property type="entry name" value="YabP_sf"/>
</dbReference>
<dbReference type="InterPro" id="IPR022477">
    <property type="entry name" value="Spore_YqfC"/>
</dbReference>
<proteinExistence type="predicted"/>
<organism evidence="1 2">
    <name type="scientific">Planifilum fulgidum</name>
    <dbReference type="NCBI Taxonomy" id="201973"/>
    <lineage>
        <taxon>Bacteria</taxon>
        <taxon>Bacillati</taxon>
        <taxon>Bacillota</taxon>
        <taxon>Bacilli</taxon>
        <taxon>Bacillales</taxon>
        <taxon>Thermoactinomycetaceae</taxon>
        <taxon>Planifilum</taxon>
    </lineage>
</organism>
<name>A0A1I2KRV3_9BACL</name>
<dbReference type="STRING" id="201973.SAMN04488025_102147"/>
<keyword evidence="2" id="KW-1185">Reference proteome</keyword>
<accession>A0A1I2KRV3</accession>
<sequence>MLKGTVNFRRRLARWMDLPPDVTAEVPRIQMVGSLQVMVENHQGLDFFSDSEILLRIRGGRIRIRGEKLVIRAIYPGEMWIEGHIVEMRFTD</sequence>
<dbReference type="OrthoDB" id="2989236at2"/>
<dbReference type="Gene3D" id="2.60.40.2000">
    <property type="match status" value="1"/>
</dbReference>
<reference evidence="1 2" key="1">
    <citation type="submission" date="2016-10" db="EMBL/GenBank/DDBJ databases">
        <authorList>
            <person name="de Groot N.N."/>
        </authorList>
    </citation>
    <scope>NUCLEOTIDE SEQUENCE [LARGE SCALE GENOMIC DNA]</scope>
    <source>
        <strain evidence="1 2">DSM 44945</strain>
    </source>
</reference>
<dbReference type="AlphaFoldDB" id="A0A1I2KRV3"/>
<gene>
    <name evidence="1" type="ORF">SAMN04488025_102147</name>
</gene>
<dbReference type="Proteomes" id="UP000198661">
    <property type="component" value="Unassembled WGS sequence"/>
</dbReference>
<dbReference type="EMBL" id="FOOK01000002">
    <property type="protein sequence ID" value="SFF67927.1"/>
    <property type="molecule type" value="Genomic_DNA"/>
</dbReference>
<evidence type="ECO:0000313" key="2">
    <source>
        <dbReference type="Proteomes" id="UP000198661"/>
    </source>
</evidence>
<evidence type="ECO:0000313" key="1">
    <source>
        <dbReference type="EMBL" id="SFF67927.1"/>
    </source>
</evidence>
<dbReference type="NCBIfam" id="TIGR02856">
    <property type="entry name" value="spore_yqfC"/>
    <property type="match status" value="1"/>
</dbReference>
<protein>
    <submittedName>
        <fullName evidence="1">Sporulation protein YqfC</fullName>
    </submittedName>
</protein>
<dbReference type="RefSeq" id="WP_092035582.1">
    <property type="nucleotide sequence ID" value="NZ_FOOK01000002.1"/>
</dbReference>
<dbReference type="InterPro" id="IPR022476">
    <property type="entry name" value="Spore_YabP/YqfC"/>
</dbReference>